<dbReference type="Proteomes" id="UP001283361">
    <property type="component" value="Unassembled WGS sequence"/>
</dbReference>
<accession>A0AAE0Z7N2</accession>
<evidence type="ECO:0000313" key="1">
    <source>
        <dbReference type="EMBL" id="KAK3764225.1"/>
    </source>
</evidence>
<proteinExistence type="predicted"/>
<comment type="caution">
    <text evidence="1">The sequence shown here is derived from an EMBL/GenBank/DDBJ whole genome shotgun (WGS) entry which is preliminary data.</text>
</comment>
<evidence type="ECO:0000313" key="2">
    <source>
        <dbReference type="Proteomes" id="UP001283361"/>
    </source>
</evidence>
<reference evidence="1" key="1">
    <citation type="journal article" date="2023" name="G3 (Bethesda)">
        <title>A reference genome for the long-term kleptoplast-retaining sea slug Elysia crispata morphotype clarki.</title>
        <authorList>
            <person name="Eastman K.E."/>
            <person name="Pendleton A.L."/>
            <person name="Shaikh M.A."/>
            <person name="Suttiyut T."/>
            <person name="Ogas R."/>
            <person name="Tomko P."/>
            <person name="Gavelis G."/>
            <person name="Widhalm J.R."/>
            <person name="Wisecaver J.H."/>
        </authorList>
    </citation>
    <scope>NUCLEOTIDE SEQUENCE</scope>
    <source>
        <strain evidence="1">ECLA1</strain>
    </source>
</reference>
<sequence length="34" mass="3868">NTGLLVTDQFSDKENCFHTQSKESNPIQPFESLI</sequence>
<dbReference type="EMBL" id="JAWDGP010004466">
    <property type="protein sequence ID" value="KAK3764225.1"/>
    <property type="molecule type" value="Genomic_DNA"/>
</dbReference>
<name>A0AAE0Z7N2_9GAST</name>
<keyword evidence="2" id="KW-1185">Reference proteome</keyword>
<organism evidence="1 2">
    <name type="scientific">Elysia crispata</name>
    <name type="common">lettuce slug</name>
    <dbReference type="NCBI Taxonomy" id="231223"/>
    <lineage>
        <taxon>Eukaryota</taxon>
        <taxon>Metazoa</taxon>
        <taxon>Spiralia</taxon>
        <taxon>Lophotrochozoa</taxon>
        <taxon>Mollusca</taxon>
        <taxon>Gastropoda</taxon>
        <taxon>Heterobranchia</taxon>
        <taxon>Euthyneura</taxon>
        <taxon>Panpulmonata</taxon>
        <taxon>Sacoglossa</taxon>
        <taxon>Placobranchoidea</taxon>
        <taxon>Plakobranchidae</taxon>
        <taxon>Elysia</taxon>
    </lineage>
</organism>
<dbReference type="AlphaFoldDB" id="A0AAE0Z7N2"/>
<protein>
    <submittedName>
        <fullName evidence="1">Uncharacterized protein</fullName>
    </submittedName>
</protein>
<feature type="non-terminal residue" evidence="1">
    <location>
        <position position="34"/>
    </location>
</feature>
<gene>
    <name evidence="1" type="ORF">RRG08_044151</name>
</gene>